<sequence>MVMEGVELNNTELRNTKSNLDGNPNIGLLRNKNGLLLKTYAWIVKNSIGNVLLIHGLKAHTRLTFMKINLKMPNNNEGVIVDSDNYYIYKDSWIEKFNQNGYSVYALDLQGHGESQAWKNVRGDFSSFDDLVDDVIQYINQIQDESHNIVASKKKKLPMYLVGYSMGGTIALRTLQVLNEEKEDRIKARNSSNYKNSNTILDNSTNANQIDNNMTNSNDYGSDKPDANGNHIGRYNYLDKLNIKGCVSLSGMMILKTTWNAGNNAMKYLYLPVASFLSSITPNAMLPSDPDYKQFEYINNTYKYDKFRCPEETKFIYIYELIKASVTLNCNINYMPKDIPLLFVHSKDDSVCYYEGTISFHNKAKVKKKDLHIVDDMDHAITGAPGNEEILKKVINWISDLRMNDEDEK</sequence>
<dbReference type="AlphaFoldDB" id="A0A1D3L6F0"/>
<dbReference type="InterPro" id="IPR029058">
    <property type="entry name" value="AB_hydrolase_fold"/>
</dbReference>
<dbReference type="Proteomes" id="UP000195489">
    <property type="component" value="Unassembled WGS sequence"/>
</dbReference>
<protein>
    <submittedName>
        <fullName evidence="3">Lysophospholipase, putative</fullName>
    </submittedName>
</protein>
<feature type="compositionally biased region" description="Polar residues" evidence="1">
    <location>
        <begin position="191"/>
        <end position="220"/>
    </location>
</feature>
<dbReference type="InterPro" id="IPR022742">
    <property type="entry name" value="Hydrolase_4"/>
</dbReference>
<evidence type="ECO:0000313" key="4">
    <source>
        <dbReference type="Proteomes" id="UP000195489"/>
    </source>
</evidence>
<evidence type="ECO:0000256" key="1">
    <source>
        <dbReference type="SAM" id="MobiDB-lite"/>
    </source>
</evidence>
<dbReference type="InterPro" id="IPR006494">
    <property type="entry name" value="PST_A"/>
</dbReference>
<dbReference type="InterPro" id="IPR051044">
    <property type="entry name" value="MAG_DAG_Lipase"/>
</dbReference>
<organism evidence="3 4">
    <name type="scientific">Plasmodium chabaudi chabaudi</name>
    <dbReference type="NCBI Taxonomy" id="31271"/>
    <lineage>
        <taxon>Eukaryota</taxon>
        <taxon>Sar</taxon>
        <taxon>Alveolata</taxon>
        <taxon>Apicomplexa</taxon>
        <taxon>Aconoidasida</taxon>
        <taxon>Haemosporida</taxon>
        <taxon>Plasmodiidae</taxon>
        <taxon>Plasmodium</taxon>
        <taxon>Plasmodium (Vinckeia)</taxon>
    </lineage>
</organism>
<feature type="region of interest" description="Disordered" evidence="1">
    <location>
        <begin position="191"/>
        <end position="224"/>
    </location>
</feature>
<evidence type="ECO:0000313" key="3">
    <source>
        <dbReference type="EMBL" id="SCL82084.1"/>
    </source>
</evidence>
<dbReference type="Gene3D" id="3.40.50.1820">
    <property type="entry name" value="alpha/beta hydrolase"/>
    <property type="match status" value="1"/>
</dbReference>
<reference evidence="3 4" key="1">
    <citation type="submission" date="2016-08" db="EMBL/GenBank/DDBJ databases">
        <authorList>
            <consortium name="Pathogen Informatics"/>
        </authorList>
    </citation>
    <scope>NUCLEOTIDE SEQUENCE [LARGE SCALE GENOMIC DNA]</scope>
    <source>
        <strain evidence="3 4">CB</strain>
    </source>
</reference>
<proteinExistence type="predicted"/>
<accession>A0A1D3L6F0</accession>
<evidence type="ECO:0000259" key="2">
    <source>
        <dbReference type="Pfam" id="PF12146"/>
    </source>
</evidence>
<dbReference type="NCBIfam" id="TIGR01607">
    <property type="entry name" value="PST-A"/>
    <property type="match status" value="1"/>
</dbReference>
<feature type="domain" description="Serine aminopeptidase S33" evidence="2">
    <location>
        <begin position="242"/>
        <end position="382"/>
    </location>
</feature>
<dbReference type="PANTHER" id="PTHR11614">
    <property type="entry name" value="PHOSPHOLIPASE-RELATED"/>
    <property type="match status" value="1"/>
</dbReference>
<feature type="domain" description="Serine aminopeptidase S33" evidence="2">
    <location>
        <begin position="93"/>
        <end position="176"/>
    </location>
</feature>
<name>A0A1D3L6F0_PLACU</name>
<dbReference type="EMBL" id="FMIM01000017">
    <property type="protein sequence ID" value="SCL82084.1"/>
    <property type="molecule type" value="Genomic_DNA"/>
</dbReference>
<dbReference type="SUPFAM" id="SSF53474">
    <property type="entry name" value="alpha/beta-Hydrolases"/>
    <property type="match status" value="1"/>
</dbReference>
<gene>
    <name evidence="3" type="ORF">PCHCB_000491600</name>
</gene>
<dbReference type="Pfam" id="PF12146">
    <property type="entry name" value="Hydrolase_4"/>
    <property type="match status" value="2"/>
</dbReference>